<keyword evidence="6" id="KW-1185">Reference proteome</keyword>
<dbReference type="STRING" id="582515.KR51_00024310"/>
<dbReference type="PATRIC" id="fig|582515.4.peg.2743"/>
<dbReference type="FunCoup" id="U5DJA3">
    <property type="interactions" value="17"/>
</dbReference>
<evidence type="ECO:0000313" key="5">
    <source>
        <dbReference type="EMBL" id="ERN41012.1"/>
    </source>
</evidence>
<dbReference type="InterPro" id="IPR057326">
    <property type="entry name" value="KR_dom"/>
</dbReference>
<evidence type="ECO:0000313" key="6">
    <source>
        <dbReference type="Proteomes" id="UP000016960"/>
    </source>
</evidence>
<protein>
    <recommendedName>
        <fullName evidence="4">Ketoreductase domain-containing protein</fullName>
    </recommendedName>
</protein>
<dbReference type="OrthoDB" id="9775296at2"/>
<organism evidence="5 6">
    <name type="scientific">Rubidibacter lacunae KORDI 51-2</name>
    <dbReference type="NCBI Taxonomy" id="582515"/>
    <lineage>
        <taxon>Bacteria</taxon>
        <taxon>Bacillati</taxon>
        <taxon>Cyanobacteriota</taxon>
        <taxon>Cyanophyceae</taxon>
        <taxon>Oscillatoriophycideae</taxon>
        <taxon>Chroococcales</taxon>
        <taxon>Aphanothecaceae</taxon>
        <taxon>Rubidibacter</taxon>
    </lineage>
</organism>
<dbReference type="PRINTS" id="PR00080">
    <property type="entry name" value="SDRFAMILY"/>
</dbReference>
<dbReference type="AlphaFoldDB" id="U5DJA3"/>
<dbReference type="CDD" id="cd05233">
    <property type="entry name" value="SDR_c"/>
    <property type="match status" value="1"/>
</dbReference>
<sequence>MAATVLITGASQGIGRATARLFAERGCGVVLAARTTERLKQVAETIRASGGKALAIPTDVTDRQQVAALAEQAIATYGRVDVLVNNAGICMTAAMADTELRDWQQVLNVNLWGYINTIRAMLPHFLERGSGAIVNVGSVGSKVPLPGMTAYCTSKYAVAGLSETLRLELAPCGIEVCAVHPSVTNSDFLERAIFRGDPDALRQQMQTTLQSPIASQPEDVARAIWNVVQHPQPEVAVGSAAIAKTLYRLAPGLTQWLMRLRN</sequence>
<name>U5DJA3_9CHRO</name>
<proteinExistence type="inferred from homology"/>
<dbReference type="RefSeq" id="WP_022607664.1">
    <property type="nucleotide sequence ID" value="NZ_ASSJ01000058.1"/>
</dbReference>
<dbReference type="EMBL" id="ASSJ01000058">
    <property type="protein sequence ID" value="ERN41012.1"/>
    <property type="molecule type" value="Genomic_DNA"/>
</dbReference>
<dbReference type="PIRSF" id="PIRSF000126">
    <property type="entry name" value="11-beta-HSD1"/>
    <property type="match status" value="1"/>
</dbReference>
<feature type="domain" description="Ketoreductase" evidence="4">
    <location>
        <begin position="3"/>
        <end position="182"/>
    </location>
</feature>
<evidence type="ECO:0000256" key="2">
    <source>
        <dbReference type="ARBA" id="ARBA00023002"/>
    </source>
</evidence>
<evidence type="ECO:0000256" key="3">
    <source>
        <dbReference type="RuleBase" id="RU000363"/>
    </source>
</evidence>
<dbReference type="InParanoid" id="U5DJA3"/>
<dbReference type="PROSITE" id="PS00061">
    <property type="entry name" value="ADH_SHORT"/>
    <property type="match status" value="1"/>
</dbReference>
<dbReference type="GO" id="GO:0016020">
    <property type="term" value="C:membrane"/>
    <property type="evidence" value="ECO:0007669"/>
    <property type="project" value="TreeGrafter"/>
</dbReference>
<dbReference type="eggNOG" id="COG4221">
    <property type="taxonomic scope" value="Bacteria"/>
</dbReference>
<gene>
    <name evidence="5" type="ORF">KR51_00024310</name>
</gene>
<dbReference type="FunFam" id="3.40.50.720:FF:000047">
    <property type="entry name" value="NADP-dependent L-serine/L-allo-threonine dehydrogenase"/>
    <property type="match status" value="1"/>
</dbReference>
<evidence type="ECO:0000259" key="4">
    <source>
        <dbReference type="SMART" id="SM00822"/>
    </source>
</evidence>
<dbReference type="InterPro" id="IPR002347">
    <property type="entry name" value="SDR_fam"/>
</dbReference>
<dbReference type="InterPro" id="IPR020904">
    <property type="entry name" value="Sc_DH/Rdtase_CS"/>
</dbReference>
<accession>U5DJA3</accession>
<dbReference type="SMART" id="SM00822">
    <property type="entry name" value="PKS_KR"/>
    <property type="match status" value="1"/>
</dbReference>
<dbReference type="PANTHER" id="PTHR44196:SF1">
    <property type="entry name" value="DEHYDROGENASE_REDUCTASE SDR FAMILY MEMBER 7B"/>
    <property type="match status" value="1"/>
</dbReference>
<dbReference type="PANTHER" id="PTHR44196">
    <property type="entry name" value="DEHYDROGENASE/REDUCTASE SDR FAMILY MEMBER 7B"/>
    <property type="match status" value="1"/>
</dbReference>
<keyword evidence="2" id="KW-0560">Oxidoreductase</keyword>
<evidence type="ECO:0000256" key="1">
    <source>
        <dbReference type="ARBA" id="ARBA00006484"/>
    </source>
</evidence>
<dbReference type="InterPro" id="IPR036291">
    <property type="entry name" value="NAD(P)-bd_dom_sf"/>
</dbReference>
<comment type="caution">
    <text evidence="5">The sequence shown here is derived from an EMBL/GenBank/DDBJ whole genome shotgun (WGS) entry which is preliminary data.</text>
</comment>
<dbReference type="GO" id="GO:0016616">
    <property type="term" value="F:oxidoreductase activity, acting on the CH-OH group of donors, NAD or NADP as acceptor"/>
    <property type="evidence" value="ECO:0007669"/>
    <property type="project" value="UniProtKB-ARBA"/>
</dbReference>
<comment type="similarity">
    <text evidence="1 3">Belongs to the short-chain dehydrogenases/reductases (SDR) family.</text>
</comment>
<dbReference type="SUPFAM" id="SSF51735">
    <property type="entry name" value="NAD(P)-binding Rossmann-fold domains"/>
    <property type="match status" value="1"/>
</dbReference>
<dbReference type="Gene3D" id="3.40.50.720">
    <property type="entry name" value="NAD(P)-binding Rossmann-like Domain"/>
    <property type="match status" value="1"/>
</dbReference>
<dbReference type="PRINTS" id="PR00081">
    <property type="entry name" value="GDHRDH"/>
</dbReference>
<dbReference type="Proteomes" id="UP000016960">
    <property type="component" value="Unassembled WGS sequence"/>
</dbReference>
<reference evidence="5 6" key="1">
    <citation type="submission" date="2013-05" db="EMBL/GenBank/DDBJ databases">
        <title>Draft genome sequence of Rubidibacter lacunae KORDI 51-2.</title>
        <authorList>
            <person name="Choi D.H."/>
            <person name="Noh J.H."/>
            <person name="Kwon K.-K."/>
            <person name="Lee J.-H."/>
            <person name="Ryu J.-Y."/>
        </authorList>
    </citation>
    <scope>NUCLEOTIDE SEQUENCE [LARGE SCALE GENOMIC DNA]</scope>
    <source>
        <strain evidence="5 6">KORDI 51-2</strain>
    </source>
</reference>
<dbReference type="Pfam" id="PF00106">
    <property type="entry name" value="adh_short"/>
    <property type="match status" value="1"/>
</dbReference>